<evidence type="ECO:0000256" key="11">
    <source>
        <dbReference type="ARBA" id="ARBA00022857"/>
    </source>
</evidence>
<dbReference type="InterPro" id="IPR016167">
    <property type="entry name" value="FAD-bd_PCMH_sub1"/>
</dbReference>
<comment type="catalytic activity">
    <reaction evidence="18 19">
        <text>UDP-N-acetyl-alpha-D-muramate + NADP(+) = UDP-N-acetyl-3-O-(1-carboxyvinyl)-alpha-D-glucosamine + NADPH + H(+)</text>
        <dbReference type="Rhea" id="RHEA:12248"/>
        <dbReference type="ChEBI" id="CHEBI:15378"/>
        <dbReference type="ChEBI" id="CHEBI:57783"/>
        <dbReference type="ChEBI" id="CHEBI:58349"/>
        <dbReference type="ChEBI" id="CHEBI:68483"/>
        <dbReference type="ChEBI" id="CHEBI:70757"/>
        <dbReference type="EC" id="1.3.1.98"/>
    </reaction>
</comment>
<keyword evidence="7 19" id="KW-0963">Cytoplasm</keyword>
<evidence type="ECO:0000256" key="5">
    <source>
        <dbReference type="ARBA" id="ARBA00012518"/>
    </source>
</evidence>
<dbReference type="InterPro" id="IPR036318">
    <property type="entry name" value="FAD-bd_PCMH-like_sf"/>
</dbReference>
<dbReference type="PATRIC" id="fig|706587.4.peg.5331"/>
<keyword evidence="16 19" id="KW-0961">Cell wall biogenesis/degradation</keyword>
<evidence type="ECO:0000256" key="2">
    <source>
        <dbReference type="ARBA" id="ARBA00003921"/>
    </source>
</evidence>
<dbReference type="InterPro" id="IPR016166">
    <property type="entry name" value="FAD-bd_PCMH"/>
</dbReference>
<dbReference type="GO" id="GO:0071949">
    <property type="term" value="F:FAD binding"/>
    <property type="evidence" value="ECO:0007669"/>
    <property type="project" value="InterPro"/>
</dbReference>
<feature type="active site" evidence="19">
    <location>
        <position position="180"/>
    </location>
</feature>
<evidence type="ECO:0000256" key="20">
    <source>
        <dbReference type="SAM" id="MobiDB-lite"/>
    </source>
</evidence>
<keyword evidence="15 19" id="KW-0131">Cell cycle</keyword>
<dbReference type="SUPFAM" id="SSF56194">
    <property type="entry name" value="Uridine diphospho-N-Acetylenolpyruvylglucosamine reductase, MurB, C-terminal domain"/>
    <property type="match status" value="1"/>
</dbReference>
<dbReference type="GO" id="GO:0071555">
    <property type="term" value="P:cell wall organization"/>
    <property type="evidence" value="ECO:0007669"/>
    <property type="project" value="UniProtKB-KW"/>
</dbReference>
<dbReference type="eggNOG" id="COG0812">
    <property type="taxonomic scope" value="Bacteria"/>
</dbReference>
<evidence type="ECO:0000256" key="9">
    <source>
        <dbReference type="ARBA" id="ARBA00022630"/>
    </source>
</evidence>
<dbReference type="InterPro" id="IPR006094">
    <property type="entry name" value="Oxid_FAD_bind_N"/>
</dbReference>
<dbReference type="InterPro" id="IPR016169">
    <property type="entry name" value="FAD-bd_PCMH_sub2"/>
</dbReference>
<keyword evidence="10 19" id="KW-0274">FAD</keyword>
<accession>I4CCP0</accession>
<dbReference type="GO" id="GO:0008360">
    <property type="term" value="P:regulation of cell shape"/>
    <property type="evidence" value="ECO:0007669"/>
    <property type="project" value="UniProtKB-KW"/>
</dbReference>
<evidence type="ECO:0000256" key="8">
    <source>
        <dbReference type="ARBA" id="ARBA00022618"/>
    </source>
</evidence>
<dbReference type="Gene3D" id="3.90.78.10">
    <property type="entry name" value="UDP-N-acetylenolpyruvoylglucosamine reductase, C-terminal domain"/>
    <property type="match status" value="1"/>
</dbReference>
<dbReference type="GO" id="GO:0008762">
    <property type="term" value="F:UDP-N-acetylmuramate dehydrogenase activity"/>
    <property type="evidence" value="ECO:0007669"/>
    <property type="project" value="UniProtKB-UniRule"/>
</dbReference>
<dbReference type="PANTHER" id="PTHR21071">
    <property type="entry name" value="UDP-N-ACETYLENOLPYRUVOYLGLUCOSAMINE REDUCTASE"/>
    <property type="match status" value="1"/>
</dbReference>
<dbReference type="GO" id="GO:0051301">
    <property type="term" value="P:cell division"/>
    <property type="evidence" value="ECO:0007669"/>
    <property type="project" value="UniProtKB-KW"/>
</dbReference>
<evidence type="ECO:0000256" key="6">
    <source>
        <dbReference type="ARBA" id="ARBA00015188"/>
    </source>
</evidence>
<dbReference type="STRING" id="706587.Desti_4711"/>
<evidence type="ECO:0000256" key="1">
    <source>
        <dbReference type="ARBA" id="ARBA00001974"/>
    </source>
</evidence>
<evidence type="ECO:0000259" key="21">
    <source>
        <dbReference type="PROSITE" id="PS51387"/>
    </source>
</evidence>
<organism evidence="22 23">
    <name type="scientific">Desulfomonile tiedjei (strain ATCC 49306 / DSM 6799 / DCB-1)</name>
    <dbReference type="NCBI Taxonomy" id="706587"/>
    <lineage>
        <taxon>Bacteria</taxon>
        <taxon>Pseudomonadati</taxon>
        <taxon>Thermodesulfobacteriota</taxon>
        <taxon>Desulfomonilia</taxon>
        <taxon>Desulfomonilales</taxon>
        <taxon>Desulfomonilaceae</taxon>
        <taxon>Desulfomonile</taxon>
    </lineage>
</organism>
<dbReference type="EMBL" id="CP003360">
    <property type="protein sequence ID" value="AFM27331.1"/>
    <property type="molecule type" value="Genomic_DNA"/>
</dbReference>
<gene>
    <name evidence="19" type="primary">murB</name>
    <name evidence="22" type="ordered locus">Desti_4711</name>
</gene>
<dbReference type="KEGG" id="dti:Desti_4711"/>
<dbReference type="Pfam" id="PF02873">
    <property type="entry name" value="MurB_C"/>
    <property type="match status" value="1"/>
</dbReference>
<dbReference type="InterPro" id="IPR003170">
    <property type="entry name" value="MurB"/>
</dbReference>
<evidence type="ECO:0000313" key="23">
    <source>
        <dbReference type="Proteomes" id="UP000006055"/>
    </source>
</evidence>
<feature type="domain" description="FAD-binding PCMH-type" evidence="21">
    <location>
        <begin position="32"/>
        <end position="205"/>
    </location>
</feature>
<evidence type="ECO:0000256" key="17">
    <source>
        <dbReference type="ARBA" id="ARBA00031026"/>
    </source>
</evidence>
<dbReference type="EC" id="1.3.1.98" evidence="5 19"/>
<dbReference type="GO" id="GO:0005829">
    <property type="term" value="C:cytosol"/>
    <property type="evidence" value="ECO:0007669"/>
    <property type="project" value="TreeGrafter"/>
</dbReference>
<evidence type="ECO:0000256" key="3">
    <source>
        <dbReference type="ARBA" id="ARBA00004496"/>
    </source>
</evidence>
<protein>
    <recommendedName>
        <fullName evidence="6 19">UDP-N-acetylenolpyruvoylglucosamine reductase</fullName>
        <ecNumber evidence="5 19">1.3.1.98</ecNumber>
    </recommendedName>
    <alternativeName>
        <fullName evidence="17 19">UDP-N-acetylmuramate dehydrogenase</fullName>
    </alternativeName>
</protein>
<dbReference type="InterPro" id="IPR036635">
    <property type="entry name" value="MurB_C_sf"/>
</dbReference>
<keyword evidence="9 19" id="KW-0285">Flavoprotein</keyword>
<dbReference type="UniPathway" id="UPA00219"/>
<sequence length="311" mass="33651">MLVERHIEEIRNIIRGRLLQNAALSGFTSFKIGGPADLLVEPTNSSELGNLLRYLHEEHIDYLILGAGTNVLFHDNGFRGVVIRTAALDEWEIHQNGSDRCRVTLSAGVPLPAAVSRACKAGLHGMEALWGIPGSFGGGVATNAGAGGISIGDLLESISLVDRAGKEILIPKEDLNYTYRTMCLPAGSVAIRGIIRLVRAEQGFIEEELESARSLRRKKQPTDRPSAGCVFKNPSPDLPAGSLIDRLGFKGMQAGGAQVSEVHANFIVNTGNATAEDVLRLIETIRNEVFRREHVDLELELCVISEGSTHE</sequence>
<dbReference type="NCBIfam" id="NF010480">
    <property type="entry name" value="PRK13905.1"/>
    <property type="match status" value="1"/>
</dbReference>
<feature type="region of interest" description="Disordered" evidence="20">
    <location>
        <begin position="212"/>
        <end position="234"/>
    </location>
</feature>
<evidence type="ECO:0000256" key="14">
    <source>
        <dbReference type="ARBA" id="ARBA00023002"/>
    </source>
</evidence>
<proteinExistence type="inferred from homology"/>
<evidence type="ECO:0000256" key="19">
    <source>
        <dbReference type="HAMAP-Rule" id="MF_00037"/>
    </source>
</evidence>
<comment type="function">
    <text evidence="2 19">Cell wall formation.</text>
</comment>
<dbReference type="NCBIfam" id="TIGR00179">
    <property type="entry name" value="murB"/>
    <property type="match status" value="1"/>
</dbReference>
<comment type="subcellular location">
    <subcellularLocation>
        <location evidence="3 19">Cytoplasm</location>
    </subcellularLocation>
</comment>
<evidence type="ECO:0000256" key="16">
    <source>
        <dbReference type="ARBA" id="ARBA00023316"/>
    </source>
</evidence>
<dbReference type="GO" id="GO:0009252">
    <property type="term" value="P:peptidoglycan biosynthetic process"/>
    <property type="evidence" value="ECO:0007669"/>
    <property type="project" value="UniProtKB-UniRule"/>
</dbReference>
<dbReference type="AlphaFoldDB" id="I4CCP0"/>
<evidence type="ECO:0000256" key="12">
    <source>
        <dbReference type="ARBA" id="ARBA00022960"/>
    </source>
</evidence>
<dbReference type="PROSITE" id="PS51387">
    <property type="entry name" value="FAD_PCMH"/>
    <property type="match status" value="1"/>
</dbReference>
<evidence type="ECO:0000256" key="4">
    <source>
        <dbReference type="ARBA" id="ARBA00004752"/>
    </source>
</evidence>
<dbReference type="HOGENOM" id="CLU_035304_1_1_7"/>
<comment type="pathway">
    <text evidence="4 19">Cell wall biogenesis; peptidoglycan biosynthesis.</text>
</comment>
<reference evidence="23" key="1">
    <citation type="submission" date="2012-06" db="EMBL/GenBank/DDBJ databases">
        <title>Complete sequence of chromosome of Desulfomonile tiedjei DSM 6799.</title>
        <authorList>
            <person name="Lucas S."/>
            <person name="Copeland A."/>
            <person name="Lapidus A."/>
            <person name="Glavina del Rio T."/>
            <person name="Dalin E."/>
            <person name="Tice H."/>
            <person name="Bruce D."/>
            <person name="Goodwin L."/>
            <person name="Pitluck S."/>
            <person name="Peters L."/>
            <person name="Ovchinnikova G."/>
            <person name="Zeytun A."/>
            <person name="Lu M."/>
            <person name="Kyrpides N."/>
            <person name="Mavromatis K."/>
            <person name="Ivanova N."/>
            <person name="Brettin T."/>
            <person name="Detter J.C."/>
            <person name="Han C."/>
            <person name="Larimer F."/>
            <person name="Land M."/>
            <person name="Hauser L."/>
            <person name="Markowitz V."/>
            <person name="Cheng J.-F."/>
            <person name="Hugenholtz P."/>
            <person name="Woyke T."/>
            <person name="Wu D."/>
            <person name="Spring S."/>
            <person name="Schroeder M."/>
            <person name="Brambilla E."/>
            <person name="Klenk H.-P."/>
            <person name="Eisen J.A."/>
        </authorList>
    </citation>
    <scope>NUCLEOTIDE SEQUENCE [LARGE SCALE GENOMIC DNA]</scope>
    <source>
        <strain evidence="23">ATCC 49306 / DSM 6799 / DCB-1</strain>
    </source>
</reference>
<feature type="active site" evidence="19">
    <location>
        <position position="300"/>
    </location>
</feature>
<dbReference type="PANTHER" id="PTHR21071:SF4">
    <property type="entry name" value="UDP-N-ACETYLENOLPYRUVOYLGLUCOSAMINE REDUCTASE"/>
    <property type="match status" value="1"/>
</dbReference>
<evidence type="ECO:0000256" key="18">
    <source>
        <dbReference type="ARBA" id="ARBA00048914"/>
    </source>
</evidence>
<dbReference type="RefSeq" id="WP_014812439.1">
    <property type="nucleotide sequence ID" value="NC_018025.1"/>
</dbReference>
<keyword evidence="23" id="KW-1185">Reference proteome</keyword>
<feature type="active site" description="Proton donor" evidence="19">
    <location>
        <position position="229"/>
    </location>
</feature>
<keyword evidence="11 19" id="KW-0521">NADP</keyword>
<name>I4CCP0_DESTA</name>
<keyword evidence="8 19" id="KW-0132">Cell division</keyword>
<dbReference type="InterPro" id="IPR011601">
    <property type="entry name" value="MurB_C"/>
</dbReference>
<comment type="similarity">
    <text evidence="19">Belongs to the MurB family.</text>
</comment>
<comment type="cofactor">
    <cofactor evidence="1 19">
        <name>FAD</name>
        <dbReference type="ChEBI" id="CHEBI:57692"/>
    </cofactor>
</comment>
<keyword evidence="12 19" id="KW-0133">Cell shape</keyword>
<evidence type="ECO:0000256" key="15">
    <source>
        <dbReference type="ARBA" id="ARBA00023306"/>
    </source>
</evidence>
<keyword evidence="13 19" id="KW-0573">Peptidoglycan synthesis</keyword>
<evidence type="ECO:0000256" key="13">
    <source>
        <dbReference type="ARBA" id="ARBA00022984"/>
    </source>
</evidence>
<evidence type="ECO:0000256" key="10">
    <source>
        <dbReference type="ARBA" id="ARBA00022827"/>
    </source>
</evidence>
<dbReference type="Gene3D" id="3.30.465.10">
    <property type="match status" value="1"/>
</dbReference>
<keyword evidence="14 19" id="KW-0560">Oxidoreductase</keyword>
<dbReference type="Proteomes" id="UP000006055">
    <property type="component" value="Chromosome"/>
</dbReference>
<evidence type="ECO:0000313" key="22">
    <source>
        <dbReference type="EMBL" id="AFM27331.1"/>
    </source>
</evidence>
<dbReference type="HAMAP" id="MF_00037">
    <property type="entry name" value="MurB"/>
    <property type="match status" value="1"/>
</dbReference>
<evidence type="ECO:0000256" key="7">
    <source>
        <dbReference type="ARBA" id="ARBA00022490"/>
    </source>
</evidence>
<dbReference type="SUPFAM" id="SSF56176">
    <property type="entry name" value="FAD-binding/transporter-associated domain-like"/>
    <property type="match status" value="1"/>
</dbReference>
<dbReference type="Gene3D" id="3.30.43.10">
    <property type="entry name" value="Uridine Diphospho-n-acetylenolpyruvylglucosamine Reductase, domain 2"/>
    <property type="match status" value="1"/>
</dbReference>
<dbReference type="Pfam" id="PF01565">
    <property type="entry name" value="FAD_binding_4"/>
    <property type="match status" value="1"/>
</dbReference>